<sequence>MTEHDIIDPERPTGVDAGRRDLLAVDLRIEDHAPNEKIADLPRLLTTEGSGPFGGEAPGDLCHHAPWRNLALLRSGSRWSRGPVRLVRPGGGPGPLPARGGFPPRVERLGRAAPSEPDTGAVPG</sequence>
<gene>
    <name evidence="3" type="ORF">ACFPOC_14395</name>
</gene>
<dbReference type="InterPro" id="IPR041183">
    <property type="entry name" value="Cyclophilin-like"/>
</dbReference>
<dbReference type="EMBL" id="JBHSNA010000016">
    <property type="protein sequence ID" value="MFC5567599.1"/>
    <property type="molecule type" value="Genomic_DNA"/>
</dbReference>
<dbReference type="RefSeq" id="WP_209842274.1">
    <property type="nucleotide sequence ID" value="NZ_JAGGJP010000015.1"/>
</dbReference>
<keyword evidence="4" id="KW-1185">Reference proteome</keyword>
<evidence type="ECO:0000256" key="1">
    <source>
        <dbReference type="SAM" id="MobiDB-lite"/>
    </source>
</evidence>
<evidence type="ECO:0000313" key="4">
    <source>
        <dbReference type="Proteomes" id="UP001596056"/>
    </source>
</evidence>
<feature type="region of interest" description="Disordered" evidence="1">
    <location>
        <begin position="86"/>
        <end position="124"/>
    </location>
</feature>
<evidence type="ECO:0000313" key="3">
    <source>
        <dbReference type="EMBL" id="MFC5567599.1"/>
    </source>
</evidence>
<dbReference type="Pfam" id="PF18050">
    <property type="entry name" value="Cyclophil_like2"/>
    <property type="match status" value="1"/>
</dbReference>
<reference evidence="4" key="1">
    <citation type="journal article" date="2019" name="Int. J. Syst. Evol. Microbiol.">
        <title>The Global Catalogue of Microorganisms (GCM) 10K type strain sequencing project: providing services to taxonomists for standard genome sequencing and annotation.</title>
        <authorList>
            <consortium name="The Broad Institute Genomics Platform"/>
            <consortium name="The Broad Institute Genome Sequencing Center for Infectious Disease"/>
            <person name="Wu L."/>
            <person name="Ma J."/>
        </authorList>
    </citation>
    <scope>NUCLEOTIDE SEQUENCE [LARGE SCALE GENOMIC DNA]</scope>
    <source>
        <strain evidence="4">KACC 11588</strain>
    </source>
</reference>
<comment type="caution">
    <text evidence="3">The sequence shown here is derived from an EMBL/GenBank/DDBJ whole genome shotgun (WGS) entry which is preliminary data.</text>
</comment>
<accession>A0ABW0SFB4</accession>
<protein>
    <submittedName>
        <fullName evidence="3">Cyclophilin-like fold protein</fullName>
    </submittedName>
</protein>
<organism evidence="3 4">
    <name type="scientific">Rubellimicrobium aerolatum</name>
    <dbReference type="NCBI Taxonomy" id="490979"/>
    <lineage>
        <taxon>Bacteria</taxon>
        <taxon>Pseudomonadati</taxon>
        <taxon>Pseudomonadota</taxon>
        <taxon>Alphaproteobacteria</taxon>
        <taxon>Rhodobacterales</taxon>
        <taxon>Roseobacteraceae</taxon>
        <taxon>Rubellimicrobium</taxon>
    </lineage>
</organism>
<proteinExistence type="predicted"/>
<dbReference type="Proteomes" id="UP001596056">
    <property type="component" value="Unassembled WGS sequence"/>
</dbReference>
<feature type="domain" description="Cyclophilin-like" evidence="2">
    <location>
        <begin position="22"/>
        <end position="77"/>
    </location>
</feature>
<name>A0ABW0SFB4_9RHOB</name>
<evidence type="ECO:0000259" key="2">
    <source>
        <dbReference type="Pfam" id="PF18050"/>
    </source>
</evidence>